<organism evidence="1 2">
    <name type="scientific">Elysia crispata</name>
    <name type="common">lettuce slug</name>
    <dbReference type="NCBI Taxonomy" id="231223"/>
    <lineage>
        <taxon>Eukaryota</taxon>
        <taxon>Metazoa</taxon>
        <taxon>Spiralia</taxon>
        <taxon>Lophotrochozoa</taxon>
        <taxon>Mollusca</taxon>
        <taxon>Gastropoda</taxon>
        <taxon>Heterobranchia</taxon>
        <taxon>Euthyneura</taxon>
        <taxon>Panpulmonata</taxon>
        <taxon>Sacoglossa</taxon>
        <taxon>Placobranchoidea</taxon>
        <taxon>Plakobranchidae</taxon>
        <taxon>Elysia</taxon>
    </lineage>
</organism>
<keyword evidence="2" id="KW-1185">Reference proteome</keyword>
<sequence length="176" mass="19576">MRFSQISHSEIEPRIKRSNYYSYTWNFMVIRNGLLQPPTQLLTLAGLEKRALQEGGQAKRDSLKHHGKGNELLSLDHELSRSEQVDVSTRCWHTNMAAVMTAVIANYGSFSIPGYSNYCQSSSRYPVLDITTIATGFISLSSPGYSNIATGFISSGNKCHDSALRNVSTLYQTSTE</sequence>
<reference evidence="1" key="1">
    <citation type="journal article" date="2023" name="G3 (Bethesda)">
        <title>A reference genome for the long-term kleptoplast-retaining sea slug Elysia crispata morphotype clarki.</title>
        <authorList>
            <person name="Eastman K.E."/>
            <person name="Pendleton A.L."/>
            <person name="Shaikh M.A."/>
            <person name="Suttiyut T."/>
            <person name="Ogas R."/>
            <person name="Tomko P."/>
            <person name="Gavelis G."/>
            <person name="Widhalm J.R."/>
            <person name="Wisecaver J.H."/>
        </authorList>
    </citation>
    <scope>NUCLEOTIDE SEQUENCE</scope>
    <source>
        <strain evidence="1">ECLA1</strain>
    </source>
</reference>
<proteinExistence type="predicted"/>
<dbReference type="Proteomes" id="UP001283361">
    <property type="component" value="Unassembled WGS sequence"/>
</dbReference>
<name>A0AAE1DKP7_9GAST</name>
<gene>
    <name evidence="1" type="ORF">RRG08_012117</name>
</gene>
<accession>A0AAE1DKP7</accession>
<dbReference type="EMBL" id="JAWDGP010003578">
    <property type="protein sequence ID" value="KAK3772948.1"/>
    <property type="molecule type" value="Genomic_DNA"/>
</dbReference>
<evidence type="ECO:0000313" key="2">
    <source>
        <dbReference type="Proteomes" id="UP001283361"/>
    </source>
</evidence>
<comment type="caution">
    <text evidence="1">The sequence shown here is derived from an EMBL/GenBank/DDBJ whole genome shotgun (WGS) entry which is preliminary data.</text>
</comment>
<evidence type="ECO:0000313" key="1">
    <source>
        <dbReference type="EMBL" id="KAK3772948.1"/>
    </source>
</evidence>
<dbReference type="AlphaFoldDB" id="A0AAE1DKP7"/>
<protein>
    <submittedName>
        <fullName evidence="1">Uncharacterized protein</fullName>
    </submittedName>
</protein>